<gene>
    <name evidence="5" type="ORF">RZN69_13250</name>
</gene>
<dbReference type="InterPro" id="IPR013751">
    <property type="entry name" value="ACP_syn_III_N"/>
</dbReference>
<dbReference type="SUPFAM" id="SSF53901">
    <property type="entry name" value="Thiolase-like"/>
    <property type="match status" value="1"/>
</dbReference>
<evidence type="ECO:0000256" key="2">
    <source>
        <dbReference type="ARBA" id="ARBA00023315"/>
    </source>
</evidence>
<dbReference type="GO" id="GO:0004315">
    <property type="term" value="F:3-oxoacyl-[acyl-carrier-protein] synthase activity"/>
    <property type="evidence" value="ECO:0007669"/>
    <property type="project" value="InterPro"/>
</dbReference>
<dbReference type="RefSeq" id="WP_317831532.1">
    <property type="nucleotide sequence ID" value="NZ_CP136920.1"/>
</dbReference>
<accession>A0AAQ3L557</accession>
<evidence type="ECO:0000313" key="5">
    <source>
        <dbReference type="EMBL" id="WOO39584.1"/>
    </source>
</evidence>
<evidence type="ECO:0000259" key="4">
    <source>
        <dbReference type="Pfam" id="PF08545"/>
    </source>
</evidence>
<evidence type="ECO:0000256" key="1">
    <source>
        <dbReference type="ARBA" id="ARBA00022679"/>
    </source>
</evidence>
<protein>
    <submittedName>
        <fullName evidence="5">3-oxoacyl-ACP synthase III</fullName>
    </submittedName>
</protein>
<keyword evidence="1" id="KW-0808">Transferase</keyword>
<dbReference type="AlphaFoldDB" id="A0AAQ3L557"/>
<dbReference type="Pfam" id="PF08541">
    <property type="entry name" value="ACP_syn_III_C"/>
    <property type="match status" value="1"/>
</dbReference>
<sequence length="346" mass="36741">MHFSLEGISIESLAYAEPPDVVTSEEIENRLASVYERLKLPAGRLELMTGILERRFWPAGTLPSAASAAAGEKALAVSDIKRDHVDVLIHCGVCRDRLEPATASSVHRLLGLSQSCQTFDLSNACLGMLNGFLVAGSMIRSGMAKCAMVVSGENGRPLLERTIRTLLESNLSRREIKPYFANLTIGAGACAALLCSADMVNDGKLRLGKGVVMSDSSASELCQGESAGDELAMMTDSEALLEAGVALASKTWSGFAGETGWTTDTPDHVICHQVGRRHQMALFEALDLDLSKDFSSYETWGNVGSVSLPLTLAKAKESGALQTGQKAALLGIGSGLVCMMLETTLL</sequence>
<dbReference type="GO" id="GO:0044550">
    <property type="term" value="P:secondary metabolite biosynthetic process"/>
    <property type="evidence" value="ECO:0007669"/>
    <property type="project" value="TreeGrafter"/>
</dbReference>
<dbReference type="InterPro" id="IPR016039">
    <property type="entry name" value="Thiolase-like"/>
</dbReference>
<feature type="domain" description="Beta-ketoacyl-[acyl-carrier-protein] synthase III C-terminal" evidence="3">
    <location>
        <begin position="258"/>
        <end position="338"/>
    </location>
</feature>
<name>A0AAQ3L557_9BACT</name>
<dbReference type="Pfam" id="PF08545">
    <property type="entry name" value="ACP_syn_III"/>
    <property type="match status" value="1"/>
</dbReference>
<dbReference type="Proteomes" id="UP001304300">
    <property type="component" value="Chromosome"/>
</dbReference>
<dbReference type="GO" id="GO:0006633">
    <property type="term" value="P:fatty acid biosynthetic process"/>
    <property type="evidence" value="ECO:0007669"/>
    <property type="project" value="InterPro"/>
</dbReference>
<reference evidence="5 6" key="1">
    <citation type="submission" date="2023-10" db="EMBL/GenBank/DDBJ databases">
        <title>Rubellicoccus peritrichatus gen. nov., sp. nov., isolated from an algae of coral reef tank.</title>
        <authorList>
            <person name="Luo J."/>
        </authorList>
    </citation>
    <scope>NUCLEOTIDE SEQUENCE [LARGE SCALE GENOMIC DNA]</scope>
    <source>
        <strain evidence="5 6">CR14</strain>
    </source>
</reference>
<dbReference type="PANTHER" id="PTHR34069">
    <property type="entry name" value="3-OXOACYL-[ACYL-CARRIER-PROTEIN] SYNTHASE 3"/>
    <property type="match status" value="1"/>
</dbReference>
<dbReference type="NCBIfam" id="NF006720">
    <property type="entry name" value="PRK09258.1"/>
    <property type="match status" value="1"/>
</dbReference>
<dbReference type="Gene3D" id="3.40.47.10">
    <property type="match status" value="2"/>
</dbReference>
<keyword evidence="2" id="KW-0012">Acyltransferase</keyword>
<organism evidence="5 6">
    <name type="scientific">Rubellicoccus peritrichatus</name>
    <dbReference type="NCBI Taxonomy" id="3080537"/>
    <lineage>
        <taxon>Bacteria</taxon>
        <taxon>Pseudomonadati</taxon>
        <taxon>Verrucomicrobiota</taxon>
        <taxon>Opitutia</taxon>
        <taxon>Puniceicoccales</taxon>
        <taxon>Cerasicoccaceae</taxon>
        <taxon>Rubellicoccus</taxon>
    </lineage>
</organism>
<evidence type="ECO:0000313" key="6">
    <source>
        <dbReference type="Proteomes" id="UP001304300"/>
    </source>
</evidence>
<proteinExistence type="predicted"/>
<dbReference type="EMBL" id="CP136920">
    <property type="protein sequence ID" value="WOO39584.1"/>
    <property type="molecule type" value="Genomic_DNA"/>
</dbReference>
<dbReference type="InterPro" id="IPR013747">
    <property type="entry name" value="ACP_syn_III_C"/>
</dbReference>
<dbReference type="PANTHER" id="PTHR34069:SF3">
    <property type="entry name" value="ACYL-COA:ACYL-COA ALKYLTRANSFERASE"/>
    <property type="match status" value="1"/>
</dbReference>
<feature type="domain" description="Beta-ketoacyl-[acyl-carrier-protein] synthase III N-terminal" evidence="4">
    <location>
        <begin position="119"/>
        <end position="162"/>
    </location>
</feature>
<evidence type="ECO:0000259" key="3">
    <source>
        <dbReference type="Pfam" id="PF08541"/>
    </source>
</evidence>
<dbReference type="KEGG" id="puo:RZN69_13250"/>
<keyword evidence="6" id="KW-1185">Reference proteome</keyword>